<dbReference type="InterPro" id="IPR023393">
    <property type="entry name" value="START-like_dom_sf"/>
</dbReference>
<name>A0A5S5CWQ9_9ACTN</name>
<evidence type="ECO:0000313" key="2">
    <source>
        <dbReference type="Proteomes" id="UP000322499"/>
    </source>
</evidence>
<dbReference type="Pfam" id="PF10604">
    <property type="entry name" value="Polyketide_cyc2"/>
    <property type="match status" value="1"/>
</dbReference>
<protein>
    <submittedName>
        <fullName evidence="1">Polyketide cyclase/dehydrase/lipid transport protein</fullName>
    </submittedName>
</protein>
<dbReference type="SUPFAM" id="SSF55961">
    <property type="entry name" value="Bet v1-like"/>
    <property type="match status" value="1"/>
</dbReference>
<dbReference type="Proteomes" id="UP000322499">
    <property type="component" value="Unassembled WGS sequence"/>
</dbReference>
<dbReference type="RefSeq" id="WP_166533624.1">
    <property type="nucleotide sequence ID" value="NZ_VNHW01000008.1"/>
</dbReference>
<organism evidence="1 2">
    <name type="scientific">Blastococcus xanthinilyticus</name>
    <dbReference type="NCBI Taxonomy" id="1564164"/>
    <lineage>
        <taxon>Bacteria</taxon>
        <taxon>Bacillati</taxon>
        <taxon>Actinomycetota</taxon>
        <taxon>Actinomycetes</taxon>
        <taxon>Geodermatophilales</taxon>
        <taxon>Geodermatophilaceae</taxon>
        <taxon>Blastococcus</taxon>
    </lineage>
</organism>
<evidence type="ECO:0000313" key="1">
    <source>
        <dbReference type="EMBL" id="TYP86799.1"/>
    </source>
</evidence>
<comment type="caution">
    <text evidence="1">The sequence shown here is derived from an EMBL/GenBank/DDBJ whole genome shotgun (WGS) entry which is preliminary data.</text>
</comment>
<reference evidence="1 2" key="1">
    <citation type="submission" date="2019-07" db="EMBL/GenBank/DDBJ databases">
        <title>Genomic Encyclopedia of Archaeal and Bacterial Type Strains, Phase II (KMG-II): from individual species to whole genera.</title>
        <authorList>
            <person name="Goeker M."/>
        </authorList>
    </citation>
    <scope>NUCLEOTIDE SEQUENCE [LARGE SCALE GENOMIC DNA]</scope>
    <source>
        <strain evidence="1 2">DSM 46842</strain>
    </source>
</reference>
<dbReference type="Gene3D" id="3.30.530.20">
    <property type="match status" value="1"/>
</dbReference>
<dbReference type="CDD" id="cd07812">
    <property type="entry name" value="SRPBCC"/>
    <property type="match status" value="1"/>
</dbReference>
<proteinExistence type="predicted"/>
<dbReference type="AlphaFoldDB" id="A0A5S5CWQ9"/>
<gene>
    <name evidence="1" type="ORF">BD833_10884</name>
</gene>
<keyword evidence="2" id="KW-1185">Reference proteome</keyword>
<dbReference type="EMBL" id="VNHW01000008">
    <property type="protein sequence ID" value="TYP86799.1"/>
    <property type="molecule type" value="Genomic_DNA"/>
</dbReference>
<dbReference type="InterPro" id="IPR019587">
    <property type="entry name" value="Polyketide_cyclase/dehydratase"/>
</dbReference>
<accession>A0A5S5CWQ9</accession>
<sequence length="150" mass="16545">MPEVTRRVDVDAAPERVWAALTAWTRQGEWMVATDVETVGGPAQGVGGRLAARTGLPLPGGRHVGLLDTMVITEWDPPRRVVVQHTGRLVRGPGIFVIEPRGAHSTFVWTERLWLPYGLLGQVGWVLVKPFALLGIDLSLRRFAAFARDF</sequence>